<organism evidence="3 4">
    <name type="scientific">Carbonactinospora thermoautotrophica</name>
    <dbReference type="NCBI Taxonomy" id="1469144"/>
    <lineage>
        <taxon>Bacteria</taxon>
        <taxon>Bacillati</taxon>
        <taxon>Actinomycetota</taxon>
        <taxon>Actinomycetes</taxon>
        <taxon>Kitasatosporales</taxon>
        <taxon>Carbonactinosporaceae</taxon>
        <taxon>Carbonactinospora</taxon>
    </lineage>
</organism>
<proteinExistence type="predicted"/>
<dbReference type="Pfam" id="PF03235">
    <property type="entry name" value="GmrSD_N"/>
    <property type="match status" value="1"/>
</dbReference>
<accession>A0A132NAR2</accession>
<comment type="caution">
    <text evidence="3">The sequence shown here is derived from an EMBL/GenBank/DDBJ whole genome shotgun (WGS) entry which is preliminary data.</text>
</comment>
<evidence type="ECO:0000313" key="2">
    <source>
        <dbReference type="EMBL" id="KWW97479.1"/>
    </source>
</evidence>
<dbReference type="EMBL" id="JYIJ01000019">
    <property type="protein sequence ID" value="KWW97479.1"/>
    <property type="molecule type" value="Genomic_DNA"/>
</dbReference>
<dbReference type="RefSeq" id="WP_067071157.1">
    <property type="nucleotide sequence ID" value="NZ_JYIJ01000019.1"/>
</dbReference>
<evidence type="ECO:0000259" key="1">
    <source>
        <dbReference type="Pfam" id="PF03235"/>
    </source>
</evidence>
<dbReference type="Proteomes" id="UP000070659">
    <property type="component" value="Unassembled WGS sequence"/>
</dbReference>
<dbReference type="PANTHER" id="PTHR37292:SF2">
    <property type="entry name" value="DUF262 DOMAIN-CONTAINING PROTEIN"/>
    <property type="match status" value="1"/>
</dbReference>
<gene>
    <name evidence="2" type="ORF">TH66_17740</name>
    <name evidence="3" type="ORF">TR74_19840</name>
</gene>
<evidence type="ECO:0000313" key="3">
    <source>
        <dbReference type="EMBL" id="KWX07110.1"/>
    </source>
</evidence>
<evidence type="ECO:0000313" key="5">
    <source>
        <dbReference type="Proteomes" id="UP000070659"/>
    </source>
</evidence>
<reference evidence="4" key="2">
    <citation type="submission" date="2015-02" db="EMBL/GenBank/DDBJ databases">
        <title>Physiological reanalysis, assessment of diazotrophy, and genome sequences of multiple isolates of Streptomyces thermoautotrophicus.</title>
        <authorList>
            <person name="MacKellar D.C."/>
            <person name="Lieber L."/>
            <person name="Norman J."/>
            <person name="Bolger A."/>
            <person name="Tobin C."/>
            <person name="Murray J.W."/>
            <person name="Friesen M."/>
            <person name="Prell J."/>
        </authorList>
    </citation>
    <scope>NUCLEOTIDE SEQUENCE [LARGE SCALE GENOMIC DNA]</scope>
    <source>
        <strain evidence="4">UBT1</strain>
    </source>
</reference>
<evidence type="ECO:0000313" key="4">
    <source>
        <dbReference type="Proteomes" id="UP000070598"/>
    </source>
</evidence>
<dbReference type="PATRIC" id="fig|1469144.8.peg.101"/>
<name>A0A132NAR2_9ACTN</name>
<dbReference type="AlphaFoldDB" id="A0A132NAR2"/>
<dbReference type="EMBL" id="JYIK01001074">
    <property type="protein sequence ID" value="KWX07110.1"/>
    <property type="molecule type" value="Genomic_DNA"/>
</dbReference>
<protein>
    <recommendedName>
        <fullName evidence="1">GmrSD restriction endonucleases N-terminal domain-containing protein</fullName>
    </recommendedName>
</protein>
<sequence length="660" mass="73539">MPVEKTQKSIASLVGEISRGEIRLPEIQRAYVWKPTQVAKLVESLYRGYPTGSLLFWRTDETPETRAVAADAPVAKPAMLPLYLLDGQQRLTSLYRVFTDHPEAQIVFNVETEAFQNQSAATKKDPRWVKVYDVVGPDADLLDVLGRLAEQNPQLDRKEIGRRLQQLAAISKYEYHMEVLTGFPYQEIAQIFVRVNSGGRSLKTTDLALATLSARWPGVLAKLEAEAERWAAKGYGDLDVTFLTRALTGAVLGRGLSAWSHGRLAAATDEELERGWQTVRRGLEHLVPLLQNNLGVTHSQLMPSHVVLIPLIVLLGERPDEPLDPETAKGLLYFFLVATIRNRYSGSTDTLLGQDIPAARSAEPVKALLANLGVVGSPVVVTEQMLAGRSVGSPYFFLSFLVTQDNKATDWWYRTKISAGGEGSQKLQYHHIHPQATLKKAYTKAQINDLANLAFISAKANMKIRDRSPADYFQELDPQELEAHYVPTGEELRTPEAYLAFLAARRKLLAEAMTRFLDRFRPSWLKTAAVQPADNLDGCSVEFTLYASNWERSRLHVVARRQDTVWEALLDAEEVEAAVNDVAEGLDSDVTIGDEKVPLRVVEDAVELPLGPFVLVGTPAEWKGVLERERQESRPVSECPVVTSTQWIGDPLRFPVVNTE</sequence>
<dbReference type="InterPro" id="IPR004919">
    <property type="entry name" value="GmrSD_N"/>
</dbReference>
<reference evidence="3 5" key="1">
    <citation type="submission" date="2015-02" db="EMBL/GenBank/DDBJ databases">
        <title>Physiological reanalysis, assessment of diazotrophy, and genome sequences of multiple isolates of Streptomyces thermoautotrophicus.</title>
        <authorList>
            <person name="MacKellar D.C."/>
            <person name="Lieber L."/>
            <person name="Norman J."/>
            <person name="Bolger A."/>
            <person name="Tobin C."/>
            <person name="Murray J.W."/>
            <person name="Prell J."/>
        </authorList>
    </citation>
    <scope>NUCLEOTIDE SEQUENCE [LARGE SCALE GENOMIC DNA]</scope>
    <source>
        <strain evidence="3 5">UBT1</strain>
    </source>
</reference>
<dbReference type="PANTHER" id="PTHR37292">
    <property type="entry name" value="VNG6097C"/>
    <property type="match status" value="1"/>
</dbReference>
<dbReference type="Proteomes" id="UP000070598">
    <property type="component" value="Unassembled WGS sequence"/>
</dbReference>
<feature type="domain" description="GmrSD restriction endonucleases N-terminal" evidence="1">
    <location>
        <begin position="11"/>
        <end position="212"/>
    </location>
</feature>